<dbReference type="SUPFAM" id="SSF51735">
    <property type="entry name" value="NAD(P)-binding Rossmann-fold domains"/>
    <property type="match status" value="1"/>
</dbReference>
<sequence>MTKHSIVAITGGAGALGSALASHLAGKGYRLALLDTARHQARLAELVKSLGGQDRAIGIAGNFATASEWPAALATIENAFGAKPSHAVLVAGGWDGGAPLYQAKDDAVFDTMMTSNVDTAYQALHALLPDMVAKKAGSVVVIGSRAVPRPWTSAGAAAYAAAKGAVVTMAQAVAEEVLEHGVRVNAILPSTLDTPANRAAMPDADPSRWVSLESASNVIAFLLSDESRDVSGAAIPVYGRS</sequence>
<dbReference type="EMBL" id="CP012333">
    <property type="protein sequence ID" value="AKU97989.1"/>
    <property type="molecule type" value="Genomic_DNA"/>
</dbReference>
<dbReference type="GO" id="GO:0016616">
    <property type="term" value="F:oxidoreductase activity, acting on the CH-OH group of donors, NAD or NADP as acceptor"/>
    <property type="evidence" value="ECO:0007669"/>
    <property type="project" value="TreeGrafter"/>
</dbReference>
<reference evidence="2 3" key="1">
    <citation type="submission" date="2015-08" db="EMBL/GenBank/DDBJ databases">
        <authorList>
            <person name="Babu N.S."/>
            <person name="Beckwith C.J."/>
            <person name="Beseler K.G."/>
            <person name="Brison A."/>
            <person name="Carone J.V."/>
            <person name="Caskin T.P."/>
            <person name="Diamond M."/>
            <person name="Durham M.E."/>
            <person name="Foxe J.M."/>
            <person name="Go M."/>
            <person name="Henderson B.A."/>
            <person name="Jones I.B."/>
            <person name="McGettigan J.A."/>
            <person name="Micheletti S.J."/>
            <person name="Nasrallah M.E."/>
            <person name="Ortiz D."/>
            <person name="Piller C.R."/>
            <person name="Privatt S.R."/>
            <person name="Schneider S.L."/>
            <person name="Sharp S."/>
            <person name="Smith T.C."/>
            <person name="Stanton J.D."/>
            <person name="Ullery H.E."/>
            <person name="Wilson R.J."/>
            <person name="Serrano M.G."/>
            <person name="Buck G."/>
            <person name="Lee V."/>
            <person name="Wang Y."/>
            <person name="Carvalho R."/>
            <person name="Voegtly L."/>
            <person name="Shi R."/>
            <person name="Duckworth R."/>
            <person name="Johnson A."/>
            <person name="Loviza R."/>
            <person name="Walstead R."/>
            <person name="Shah Z."/>
            <person name="Kiflezghi M."/>
            <person name="Wade K."/>
            <person name="Ball S.L."/>
            <person name="Bradley K.W."/>
            <person name="Asai D.J."/>
            <person name="Bowman C.A."/>
            <person name="Russell D.A."/>
            <person name="Pope W.H."/>
            <person name="Jacobs-Sera D."/>
            <person name="Hendrix R.W."/>
            <person name="Hatfull G.F."/>
        </authorList>
    </citation>
    <scope>NUCLEOTIDE SEQUENCE [LARGE SCALE GENOMIC DNA]</scope>
    <source>
        <strain evidence="2 3">DSM 27648</strain>
    </source>
</reference>
<accession>A0A0K1PXW2</accession>
<keyword evidence="3" id="KW-1185">Reference proteome</keyword>
<dbReference type="InterPro" id="IPR036291">
    <property type="entry name" value="NAD(P)-bd_dom_sf"/>
</dbReference>
<dbReference type="PANTHER" id="PTHR42760">
    <property type="entry name" value="SHORT-CHAIN DEHYDROGENASES/REDUCTASES FAMILY MEMBER"/>
    <property type="match status" value="1"/>
</dbReference>
<dbReference type="Pfam" id="PF00106">
    <property type="entry name" value="adh_short"/>
    <property type="match status" value="1"/>
</dbReference>
<comment type="similarity">
    <text evidence="1">Belongs to the short-chain dehydrogenases/reductases (SDR) family.</text>
</comment>
<evidence type="ECO:0000256" key="1">
    <source>
        <dbReference type="ARBA" id="ARBA00006484"/>
    </source>
</evidence>
<dbReference type="STRING" id="1391654.AKJ09_04653"/>
<dbReference type="InterPro" id="IPR020904">
    <property type="entry name" value="Sc_DH/Rdtase_CS"/>
</dbReference>
<name>A0A0K1PXW2_9BACT</name>
<dbReference type="PROSITE" id="PS00061">
    <property type="entry name" value="ADH_SHORT"/>
    <property type="match status" value="1"/>
</dbReference>
<gene>
    <name evidence="2" type="ORF">AKJ09_04653</name>
</gene>
<dbReference type="Gene3D" id="3.40.50.720">
    <property type="entry name" value="NAD(P)-binding Rossmann-like Domain"/>
    <property type="match status" value="1"/>
</dbReference>
<evidence type="ECO:0000313" key="3">
    <source>
        <dbReference type="Proteomes" id="UP000064967"/>
    </source>
</evidence>
<dbReference type="AlphaFoldDB" id="A0A0K1PXW2"/>
<dbReference type="PRINTS" id="PR00081">
    <property type="entry name" value="GDHRDH"/>
</dbReference>
<proteinExistence type="inferred from homology"/>
<protein>
    <submittedName>
        <fullName evidence="2">Short-chain dehydrogenase/reductase SDR</fullName>
    </submittedName>
</protein>
<evidence type="ECO:0000313" key="2">
    <source>
        <dbReference type="EMBL" id="AKU97989.1"/>
    </source>
</evidence>
<organism evidence="2 3">
    <name type="scientific">Labilithrix luteola</name>
    <dbReference type="NCBI Taxonomy" id="1391654"/>
    <lineage>
        <taxon>Bacteria</taxon>
        <taxon>Pseudomonadati</taxon>
        <taxon>Myxococcota</taxon>
        <taxon>Polyangia</taxon>
        <taxon>Polyangiales</taxon>
        <taxon>Labilitrichaceae</taxon>
        <taxon>Labilithrix</taxon>
    </lineage>
</organism>
<dbReference type="InterPro" id="IPR002347">
    <property type="entry name" value="SDR_fam"/>
</dbReference>
<dbReference type="Proteomes" id="UP000064967">
    <property type="component" value="Chromosome"/>
</dbReference>
<dbReference type="RefSeq" id="WP_146649037.1">
    <property type="nucleotide sequence ID" value="NZ_CP012333.1"/>
</dbReference>
<dbReference type="PANTHER" id="PTHR42760:SF40">
    <property type="entry name" value="3-OXOACYL-[ACYL-CARRIER-PROTEIN] REDUCTASE, CHLOROPLASTIC"/>
    <property type="match status" value="1"/>
</dbReference>
<dbReference type="OrthoDB" id="9810908at2"/>
<dbReference type="KEGG" id="llu:AKJ09_04653"/>
<dbReference type="GO" id="GO:0030497">
    <property type="term" value="P:fatty acid elongation"/>
    <property type="evidence" value="ECO:0007669"/>
    <property type="project" value="TreeGrafter"/>
</dbReference>